<keyword evidence="1" id="KW-0732">Signal</keyword>
<dbReference type="Proteomes" id="UP000248688">
    <property type="component" value="Chromosome"/>
</dbReference>
<gene>
    <name evidence="3" type="ORF">DN752_13675</name>
</gene>
<evidence type="ECO:0000259" key="2">
    <source>
        <dbReference type="Pfam" id="PF03724"/>
    </source>
</evidence>
<dbReference type="Pfam" id="PF03724">
    <property type="entry name" value="META"/>
    <property type="match status" value="1"/>
</dbReference>
<feature type="signal peptide" evidence="1">
    <location>
        <begin position="1"/>
        <end position="21"/>
    </location>
</feature>
<evidence type="ECO:0000313" key="4">
    <source>
        <dbReference type="Proteomes" id="UP000248688"/>
    </source>
</evidence>
<name>A0A2Z4IK76_9BACT</name>
<accession>A0A2Z4IK76</accession>
<dbReference type="KEGG" id="est:DN752_13675"/>
<dbReference type="Gene3D" id="2.40.128.270">
    <property type="match status" value="1"/>
</dbReference>
<dbReference type="InterPro" id="IPR005184">
    <property type="entry name" value="DUF306_Meta_HslJ"/>
</dbReference>
<reference evidence="3 4" key="1">
    <citation type="submission" date="2018-06" db="EMBL/GenBank/DDBJ databases">
        <title>Echinicola strongylocentroti sp. nov., isolated from a sea urchin Strongylocentrotus intermedius.</title>
        <authorList>
            <person name="Bae S.S."/>
        </authorList>
    </citation>
    <scope>NUCLEOTIDE SEQUENCE [LARGE SCALE GENOMIC DNA]</scope>
    <source>
        <strain evidence="3 4">MEBiC08714</strain>
    </source>
</reference>
<dbReference type="PROSITE" id="PS51257">
    <property type="entry name" value="PROKAR_LIPOPROTEIN"/>
    <property type="match status" value="1"/>
</dbReference>
<protein>
    <submittedName>
        <fullName evidence="3">META domain-containing protein</fullName>
    </submittedName>
</protein>
<dbReference type="AlphaFoldDB" id="A0A2Z4IK76"/>
<evidence type="ECO:0000313" key="3">
    <source>
        <dbReference type="EMBL" id="AWW31090.1"/>
    </source>
</evidence>
<proteinExistence type="predicted"/>
<keyword evidence="4" id="KW-1185">Reference proteome</keyword>
<dbReference type="RefSeq" id="WP_112784467.1">
    <property type="nucleotide sequence ID" value="NZ_CP030041.1"/>
</dbReference>
<dbReference type="OrthoDB" id="880459at2"/>
<evidence type="ECO:0000256" key="1">
    <source>
        <dbReference type="SAM" id="SignalP"/>
    </source>
</evidence>
<dbReference type="EMBL" id="CP030041">
    <property type="protein sequence ID" value="AWW31090.1"/>
    <property type="molecule type" value="Genomic_DNA"/>
</dbReference>
<sequence>MKLFKTLICAGLLSLTLFSCGGSDDIGQFNWRVRSINGAPATQEQLADLSLKFGKEQKVNGQAPCDEFRGKAVYNSEKIKFSTLYTDSQNCDEKTIQTAYLSSLEMSRTYTTTANRMVFYDDEGNITVEFEQVN</sequence>
<feature type="chain" id="PRO_5016465632" evidence="1">
    <location>
        <begin position="22"/>
        <end position="134"/>
    </location>
</feature>
<dbReference type="InterPro" id="IPR038670">
    <property type="entry name" value="HslJ-like_sf"/>
</dbReference>
<organism evidence="3 4">
    <name type="scientific">Echinicola strongylocentroti</name>
    <dbReference type="NCBI Taxonomy" id="1795355"/>
    <lineage>
        <taxon>Bacteria</taxon>
        <taxon>Pseudomonadati</taxon>
        <taxon>Bacteroidota</taxon>
        <taxon>Cytophagia</taxon>
        <taxon>Cytophagales</taxon>
        <taxon>Cyclobacteriaceae</taxon>
        <taxon>Echinicola</taxon>
    </lineage>
</organism>
<feature type="domain" description="DUF306" evidence="2">
    <location>
        <begin position="28"/>
        <end position="130"/>
    </location>
</feature>